<evidence type="ECO:0000313" key="8">
    <source>
        <dbReference type="Proteomes" id="UP001595387"/>
    </source>
</evidence>
<dbReference type="PANTHER" id="PTHR30474:SF1">
    <property type="entry name" value="PEPTIDOGLYCAN GLYCOSYLTRANSFERASE MRDB"/>
    <property type="match status" value="1"/>
</dbReference>
<feature type="transmembrane region" description="Helical" evidence="6">
    <location>
        <begin position="43"/>
        <end position="63"/>
    </location>
</feature>
<evidence type="ECO:0000256" key="6">
    <source>
        <dbReference type="SAM" id="Phobius"/>
    </source>
</evidence>
<feature type="transmembrane region" description="Helical" evidence="6">
    <location>
        <begin position="171"/>
        <end position="187"/>
    </location>
</feature>
<gene>
    <name evidence="7" type="ORF">ACFODW_04180</name>
</gene>
<keyword evidence="2 6" id="KW-0812">Transmembrane</keyword>
<dbReference type="PANTHER" id="PTHR30474">
    <property type="entry name" value="CELL CYCLE PROTEIN"/>
    <property type="match status" value="1"/>
</dbReference>
<feature type="transmembrane region" description="Helical" evidence="6">
    <location>
        <begin position="352"/>
        <end position="375"/>
    </location>
</feature>
<evidence type="ECO:0000256" key="2">
    <source>
        <dbReference type="ARBA" id="ARBA00022692"/>
    </source>
</evidence>
<evidence type="ECO:0000256" key="3">
    <source>
        <dbReference type="ARBA" id="ARBA00022960"/>
    </source>
</evidence>
<name>A0ABV7A3M1_9BACI</name>
<protein>
    <submittedName>
        <fullName evidence="7">FtsW/RodA/SpoVE family cell cycle protein</fullName>
    </submittedName>
</protein>
<reference evidence="8" key="1">
    <citation type="journal article" date="2019" name="Int. J. Syst. Evol. Microbiol.">
        <title>The Global Catalogue of Microorganisms (GCM) 10K type strain sequencing project: providing services to taxonomists for standard genome sequencing and annotation.</title>
        <authorList>
            <consortium name="The Broad Institute Genomics Platform"/>
            <consortium name="The Broad Institute Genome Sequencing Center for Infectious Disease"/>
            <person name="Wu L."/>
            <person name="Ma J."/>
        </authorList>
    </citation>
    <scope>NUCLEOTIDE SEQUENCE [LARGE SCALE GENOMIC DNA]</scope>
    <source>
        <strain evidence="8">KCTC 13193</strain>
    </source>
</reference>
<feature type="transmembrane region" description="Helical" evidence="6">
    <location>
        <begin position="12"/>
        <end position="31"/>
    </location>
</feature>
<comment type="caution">
    <text evidence="7">The sequence shown here is derived from an EMBL/GenBank/DDBJ whole genome shotgun (WGS) entry which is preliminary data.</text>
</comment>
<feature type="transmembrane region" description="Helical" evidence="6">
    <location>
        <begin position="288"/>
        <end position="308"/>
    </location>
</feature>
<sequence length="390" mass="43525">MNKKQSYYMQSDLIILFIMFVSVSLLAIYNAQQLEQYGNENFVLKQILWFAVGICLVAAIQYFDLDQLYKASTFIYIFGVFMLFVLLISPPSIAYPVNGAKSWFQFPGLSLQPAEFVKMSTILYLSAVVTRHRSKNGAPTLKSDTLLLVKLILIVATPVVLIMMQPDFGTAMVYVFVLGMFIILSGISWKIITALVASSTVLAAALLGFIIRFPELAQNMIGIKGYQINRILTWFDPTQQSSDATFHFDRAYMALGSGQLFGKGMDSLEVPYPEAHTDFIFSVIGESFGFIGSALVIFLYFMFLYKLVTLGLNTYSHSPFGAYLCFGYFSVLLIHVFQNIGMTLGVMPITGIPLLLVSYGGSSVLSTMIGFGLIYRVAVEHTIQNDYLFK</sequence>
<dbReference type="Pfam" id="PF01098">
    <property type="entry name" value="FTSW_RODA_SPOVE"/>
    <property type="match status" value="1"/>
</dbReference>
<feature type="transmembrane region" description="Helical" evidence="6">
    <location>
        <begin position="75"/>
        <end position="96"/>
    </location>
</feature>
<evidence type="ECO:0000313" key="7">
    <source>
        <dbReference type="EMBL" id="MFC2947548.1"/>
    </source>
</evidence>
<comment type="subcellular location">
    <subcellularLocation>
        <location evidence="1">Membrane</location>
        <topology evidence="1">Multi-pass membrane protein</topology>
    </subcellularLocation>
</comment>
<dbReference type="Proteomes" id="UP001595387">
    <property type="component" value="Unassembled WGS sequence"/>
</dbReference>
<evidence type="ECO:0000256" key="4">
    <source>
        <dbReference type="ARBA" id="ARBA00022989"/>
    </source>
</evidence>
<feature type="transmembrane region" description="Helical" evidence="6">
    <location>
        <begin position="194"/>
        <end position="213"/>
    </location>
</feature>
<keyword evidence="8" id="KW-1185">Reference proteome</keyword>
<feature type="transmembrane region" description="Helical" evidence="6">
    <location>
        <begin position="320"/>
        <end position="340"/>
    </location>
</feature>
<organism evidence="7 8">
    <name type="scientific">Virgibacillus sediminis</name>
    <dbReference type="NCBI Taxonomy" id="202260"/>
    <lineage>
        <taxon>Bacteria</taxon>
        <taxon>Bacillati</taxon>
        <taxon>Bacillota</taxon>
        <taxon>Bacilli</taxon>
        <taxon>Bacillales</taxon>
        <taxon>Bacillaceae</taxon>
        <taxon>Virgibacillus</taxon>
    </lineage>
</organism>
<evidence type="ECO:0000256" key="5">
    <source>
        <dbReference type="ARBA" id="ARBA00023136"/>
    </source>
</evidence>
<evidence type="ECO:0000256" key="1">
    <source>
        <dbReference type="ARBA" id="ARBA00004141"/>
    </source>
</evidence>
<keyword evidence="5 6" id="KW-0472">Membrane</keyword>
<dbReference type="PROSITE" id="PS00428">
    <property type="entry name" value="FTSW_RODA_SPOVE"/>
    <property type="match status" value="1"/>
</dbReference>
<keyword evidence="4 6" id="KW-1133">Transmembrane helix</keyword>
<dbReference type="RefSeq" id="WP_390303412.1">
    <property type="nucleotide sequence ID" value="NZ_JBHRRZ010000008.1"/>
</dbReference>
<accession>A0ABV7A3M1</accession>
<feature type="transmembrane region" description="Helical" evidence="6">
    <location>
        <begin position="146"/>
        <end position="165"/>
    </location>
</feature>
<dbReference type="EMBL" id="JBHRRZ010000008">
    <property type="protein sequence ID" value="MFC2947548.1"/>
    <property type="molecule type" value="Genomic_DNA"/>
</dbReference>
<keyword evidence="3" id="KW-0133">Cell shape</keyword>
<dbReference type="InterPro" id="IPR018365">
    <property type="entry name" value="Cell_cycle_FtsW-rel_CS"/>
</dbReference>
<dbReference type="InterPro" id="IPR001182">
    <property type="entry name" value="FtsW/RodA"/>
</dbReference>
<proteinExistence type="predicted"/>